<feature type="transmembrane region" description="Helical" evidence="6">
    <location>
        <begin position="284"/>
        <end position="317"/>
    </location>
</feature>
<dbReference type="PRINTS" id="PR01035">
    <property type="entry name" value="TCRTETA"/>
</dbReference>
<keyword evidence="3 6" id="KW-0812">Transmembrane</keyword>
<evidence type="ECO:0000313" key="8">
    <source>
        <dbReference type="EMBL" id="RQY88669.1"/>
    </source>
</evidence>
<proteinExistence type="predicted"/>
<feature type="transmembrane region" description="Helical" evidence="6">
    <location>
        <begin position="253"/>
        <end position="272"/>
    </location>
</feature>
<name>A0ABX9YLA0_9BURK</name>
<dbReference type="PANTHER" id="PTHR23504">
    <property type="entry name" value="MAJOR FACILITATOR SUPERFAMILY DOMAIN-CONTAINING PROTEIN 10"/>
    <property type="match status" value="1"/>
</dbReference>
<reference evidence="8 9" key="1">
    <citation type="submission" date="2018-08" db="EMBL/GenBank/DDBJ databases">
        <title>Comparative analysis of Burkholderia isolates from Puerto Rico.</title>
        <authorList>
            <person name="Hall C."/>
            <person name="Sahl J."/>
            <person name="Wagner D."/>
        </authorList>
    </citation>
    <scope>NUCLEOTIDE SEQUENCE [LARGE SCALE GENOMIC DNA]</scope>
    <source>
        <strain evidence="8 9">Bp8966</strain>
    </source>
</reference>
<evidence type="ECO:0000256" key="3">
    <source>
        <dbReference type="ARBA" id="ARBA00022692"/>
    </source>
</evidence>
<dbReference type="CDD" id="cd17330">
    <property type="entry name" value="MFS_SLC46_TetA_like"/>
    <property type="match status" value="1"/>
</dbReference>
<evidence type="ECO:0000256" key="5">
    <source>
        <dbReference type="ARBA" id="ARBA00023136"/>
    </source>
</evidence>
<dbReference type="PROSITE" id="PS50850">
    <property type="entry name" value="MFS"/>
    <property type="match status" value="1"/>
</dbReference>
<dbReference type="InterPro" id="IPR001958">
    <property type="entry name" value="Tet-R_TetA/multi-R_MdtG-like"/>
</dbReference>
<comment type="subcellular location">
    <subcellularLocation>
        <location evidence="1">Membrane</location>
        <topology evidence="1">Multi-pass membrane protein</topology>
    </subcellularLocation>
</comment>
<keyword evidence="5 6" id="KW-0472">Membrane</keyword>
<organism evidence="8 9">
    <name type="scientific">Burkholderia stagnalis</name>
    <dbReference type="NCBI Taxonomy" id="1503054"/>
    <lineage>
        <taxon>Bacteria</taxon>
        <taxon>Pseudomonadati</taxon>
        <taxon>Pseudomonadota</taxon>
        <taxon>Betaproteobacteria</taxon>
        <taxon>Burkholderiales</taxon>
        <taxon>Burkholderiaceae</taxon>
        <taxon>Burkholderia</taxon>
        <taxon>Burkholderia cepacia complex</taxon>
    </lineage>
</organism>
<gene>
    <name evidence="8" type="ORF">DF017_22185</name>
</gene>
<dbReference type="InterPro" id="IPR011701">
    <property type="entry name" value="MFS"/>
</dbReference>
<evidence type="ECO:0000256" key="2">
    <source>
        <dbReference type="ARBA" id="ARBA00022448"/>
    </source>
</evidence>
<feature type="transmembrane region" description="Helical" evidence="6">
    <location>
        <begin position="137"/>
        <end position="159"/>
    </location>
</feature>
<evidence type="ECO:0000256" key="1">
    <source>
        <dbReference type="ARBA" id="ARBA00004141"/>
    </source>
</evidence>
<dbReference type="InterPro" id="IPR036259">
    <property type="entry name" value="MFS_trans_sf"/>
</dbReference>
<dbReference type="RefSeq" id="WP_124491073.1">
    <property type="nucleotide sequence ID" value="NZ_QTOI01000030.1"/>
</dbReference>
<evidence type="ECO:0000313" key="9">
    <source>
        <dbReference type="Proteomes" id="UP000281098"/>
    </source>
</evidence>
<dbReference type="InterPro" id="IPR020846">
    <property type="entry name" value="MFS_dom"/>
</dbReference>
<feature type="transmembrane region" description="Helical" evidence="6">
    <location>
        <begin position="348"/>
        <end position="365"/>
    </location>
</feature>
<dbReference type="Gene3D" id="1.20.1250.20">
    <property type="entry name" value="MFS general substrate transporter like domains"/>
    <property type="match status" value="1"/>
</dbReference>
<keyword evidence="9" id="KW-1185">Reference proteome</keyword>
<dbReference type="EMBL" id="QTPM01000029">
    <property type="protein sequence ID" value="RQY88669.1"/>
    <property type="molecule type" value="Genomic_DNA"/>
</dbReference>
<sequence length="408" mass="42202">MLHPSDNHLDWRLIAPVFAIIAIDSMGMGVILPLLPFYAERFGATPFLIGLLFAMFALCQFVAGPLLGSLSDRVGRKPVLIGSQLGTCASFVMLALSSSLPMVFLARILDGLTSGNLSVAAAYAVDRSTPKTRKQAIGVVSAGVGVGLIVGPALSALSARVSPEAPIWIAAALSAASLLATQVLLPAESPKVVSTPASKQPRAMELLASKSIVAILGLLSCFYVAIGMMMGGLAVFLANRFTWQGHFLGATEVGIIFVGTGIINILVQLVLMKHAGKHFTDKQLTVASFILMAVGYAASGAVQALALLGLALGAAAFGSSLLRPTLTSALSLCAPAGRQGVLLGFNQSLMAIANIVGPLIGGLMLDRGWYSGWVFALAALLASTALAALTCFALGWWPSNTSTVSQTH</sequence>
<dbReference type="SUPFAM" id="SSF103473">
    <property type="entry name" value="MFS general substrate transporter"/>
    <property type="match status" value="1"/>
</dbReference>
<evidence type="ECO:0000259" key="7">
    <source>
        <dbReference type="PROSITE" id="PS50850"/>
    </source>
</evidence>
<evidence type="ECO:0000256" key="6">
    <source>
        <dbReference type="SAM" id="Phobius"/>
    </source>
</evidence>
<feature type="transmembrane region" description="Helical" evidence="6">
    <location>
        <begin position="47"/>
        <end position="67"/>
    </location>
</feature>
<feature type="transmembrane region" description="Helical" evidence="6">
    <location>
        <begin position="372"/>
        <end position="397"/>
    </location>
</feature>
<dbReference type="Proteomes" id="UP000281098">
    <property type="component" value="Unassembled WGS sequence"/>
</dbReference>
<feature type="domain" description="Major facilitator superfamily (MFS) profile" evidence="7">
    <location>
        <begin position="13"/>
        <end position="402"/>
    </location>
</feature>
<comment type="caution">
    <text evidence="8">The sequence shown here is derived from an EMBL/GenBank/DDBJ whole genome shotgun (WGS) entry which is preliminary data.</text>
</comment>
<dbReference type="Pfam" id="PF07690">
    <property type="entry name" value="MFS_1"/>
    <property type="match status" value="1"/>
</dbReference>
<keyword evidence="4 6" id="KW-1133">Transmembrane helix</keyword>
<accession>A0ABX9YLA0</accession>
<feature type="transmembrane region" description="Helical" evidence="6">
    <location>
        <begin position="165"/>
        <end position="185"/>
    </location>
</feature>
<feature type="transmembrane region" description="Helical" evidence="6">
    <location>
        <begin position="12"/>
        <end position="35"/>
    </location>
</feature>
<feature type="transmembrane region" description="Helical" evidence="6">
    <location>
        <begin position="206"/>
        <end position="233"/>
    </location>
</feature>
<evidence type="ECO:0000256" key="4">
    <source>
        <dbReference type="ARBA" id="ARBA00022989"/>
    </source>
</evidence>
<dbReference type="PANTHER" id="PTHR23504:SF15">
    <property type="entry name" value="MAJOR FACILITATOR SUPERFAMILY (MFS) PROFILE DOMAIN-CONTAINING PROTEIN"/>
    <property type="match status" value="1"/>
</dbReference>
<feature type="transmembrane region" description="Helical" evidence="6">
    <location>
        <begin position="104"/>
        <end position="125"/>
    </location>
</feature>
<protein>
    <submittedName>
        <fullName evidence="8">MFS transporter</fullName>
    </submittedName>
</protein>
<keyword evidence="2" id="KW-0813">Transport</keyword>